<evidence type="ECO:0000256" key="8">
    <source>
        <dbReference type="ARBA" id="ARBA00022786"/>
    </source>
</evidence>
<evidence type="ECO:0000256" key="12">
    <source>
        <dbReference type="SAM" id="MobiDB-lite"/>
    </source>
</evidence>
<organism evidence="15 16">
    <name type="scientific">Sinanodonta woodiana</name>
    <name type="common">Chinese pond mussel</name>
    <name type="synonym">Anodonta woodiana</name>
    <dbReference type="NCBI Taxonomy" id="1069815"/>
    <lineage>
        <taxon>Eukaryota</taxon>
        <taxon>Metazoa</taxon>
        <taxon>Spiralia</taxon>
        <taxon>Lophotrochozoa</taxon>
        <taxon>Mollusca</taxon>
        <taxon>Bivalvia</taxon>
        <taxon>Autobranchia</taxon>
        <taxon>Heteroconchia</taxon>
        <taxon>Palaeoheterodonta</taxon>
        <taxon>Unionida</taxon>
        <taxon>Unionoidea</taxon>
        <taxon>Unionidae</taxon>
        <taxon>Unioninae</taxon>
        <taxon>Sinanodonta</taxon>
    </lineage>
</organism>
<evidence type="ECO:0000256" key="6">
    <source>
        <dbReference type="ARBA" id="ARBA00022723"/>
    </source>
</evidence>
<dbReference type="EC" id="2.3.2.27" evidence="11"/>
<evidence type="ECO:0000256" key="7">
    <source>
        <dbReference type="ARBA" id="ARBA00022771"/>
    </source>
</evidence>
<dbReference type="CDD" id="cd16546">
    <property type="entry name" value="RING-HC_RNF146"/>
    <property type="match status" value="1"/>
</dbReference>
<comment type="caution">
    <text evidence="15">The sequence shown here is derived from an EMBL/GenBank/DDBJ whole genome shotgun (WGS) entry which is preliminary data.</text>
</comment>
<comment type="function">
    <text evidence="11">E3 ubiquitin-protein ligase that specifically binds poly-ADP-ribosylated proteins and mediates their ubiquitination and subsequent degradation.</text>
</comment>
<evidence type="ECO:0000259" key="14">
    <source>
        <dbReference type="PROSITE" id="PS50918"/>
    </source>
</evidence>
<comment type="subcellular location">
    <subcellularLocation>
        <location evidence="2 11">Cytoplasm</location>
        <location evidence="2 11">Cytosol</location>
    </subcellularLocation>
</comment>
<dbReference type="GO" id="GO:0061630">
    <property type="term" value="F:ubiquitin protein ligase activity"/>
    <property type="evidence" value="ECO:0007669"/>
    <property type="project" value="UniProtKB-UniRule"/>
</dbReference>
<dbReference type="SUPFAM" id="SSF117839">
    <property type="entry name" value="WWE domain"/>
    <property type="match status" value="1"/>
</dbReference>
<evidence type="ECO:0000256" key="5">
    <source>
        <dbReference type="ARBA" id="ARBA00022687"/>
    </source>
</evidence>
<dbReference type="Gene3D" id="3.30.40.10">
    <property type="entry name" value="Zinc/RING finger domain, C3HC4 (zinc finger)"/>
    <property type="match status" value="1"/>
</dbReference>
<dbReference type="InterPro" id="IPR001841">
    <property type="entry name" value="Znf_RING"/>
</dbReference>
<sequence length="352" mass="39115">MNPSKPDLVDAAADSGGAGSSLSSEGFRMEKNDPPNDQNLSPPLLHTRLEGAKTVEVILDASADSDAEDTSEEKDREKCIQGYDCAVCLQGCSYPVQLPCKHIFCFLCVKGVAQRSKRCALCRQEIPPDFFDDPKLMSKESLQAALFDEGYQWFYEGRNGWWQYEERTSQELEARHKMGEKQFELLIAGFLYVIDLENMIQFRRNDRTRKRRIRRDLHNISGIKGVAGIKYQENSTSSRSGGDGGESQTQPVTNGTNILNTQSMVGDTMNQGLGDDTYLSPPAPNNTPQTPQTPADSPPSSVSNSEQDLGMHLQNLQLDDDTFTPDSGPTSLGMRRPIPRYHNSSESDGDYQ</sequence>
<dbReference type="InterPro" id="IPR044110">
    <property type="entry name" value="RING-HC_RNF146"/>
</dbReference>
<dbReference type="GO" id="GO:0072572">
    <property type="term" value="F:poly-ADP-D-ribose binding"/>
    <property type="evidence" value="ECO:0007669"/>
    <property type="project" value="UniProtKB-UniRule"/>
</dbReference>
<feature type="region of interest" description="Disordered" evidence="12">
    <location>
        <begin position="1"/>
        <end position="44"/>
    </location>
</feature>
<feature type="compositionally biased region" description="Low complexity" evidence="12">
    <location>
        <begin position="11"/>
        <end position="26"/>
    </location>
</feature>
<name>A0ABD3W4F5_SINWO</name>
<gene>
    <name evidence="15" type="ORF">ACJMK2_041511</name>
</gene>
<evidence type="ECO:0000259" key="13">
    <source>
        <dbReference type="PROSITE" id="PS50089"/>
    </source>
</evidence>
<protein>
    <recommendedName>
        <fullName evidence="11">E3 ubiquitin-protein ligase</fullName>
        <ecNumber evidence="11">2.3.2.27</ecNumber>
    </recommendedName>
</protein>
<feature type="compositionally biased region" description="Polar residues" evidence="12">
    <location>
        <begin position="298"/>
        <end position="307"/>
    </location>
</feature>
<proteinExistence type="predicted"/>
<feature type="region of interest" description="Disordered" evidence="12">
    <location>
        <begin position="228"/>
        <end position="352"/>
    </location>
</feature>
<dbReference type="Gene3D" id="3.30.720.50">
    <property type="match status" value="1"/>
</dbReference>
<evidence type="ECO:0000313" key="16">
    <source>
        <dbReference type="Proteomes" id="UP001634394"/>
    </source>
</evidence>
<dbReference type="EMBL" id="JBJQND010000008">
    <property type="protein sequence ID" value="KAL3868745.1"/>
    <property type="molecule type" value="Genomic_DNA"/>
</dbReference>
<dbReference type="Pfam" id="PF13920">
    <property type="entry name" value="zf-C3HC4_3"/>
    <property type="match status" value="1"/>
</dbReference>
<dbReference type="InterPro" id="IPR017907">
    <property type="entry name" value="Znf_RING_CS"/>
</dbReference>
<evidence type="ECO:0000256" key="2">
    <source>
        <dbReference type="ARBA" id="ARBA00004514"/>
    </source>
</evidence>
<keyword evidence="7 10" id="KW-0863">Zinc-finger</keyword>
<dbReference type="PANTHER" id="PTHR13417:SF2">
    <property type="entry name" value="E3 UBIQUITIN-PROTEIN LIGASE RNF146"/>
    <property type="match status" value="1"/>
</dbReference>
<dbReference type="InterPro" id="IPR004170">
    <property type="entry name" value="WWE_dom"/>
</dbReference>
<dbReference type="Pfam" id="PF02825">
    <property type="entry name" value="WWE"/>
    <property type="match status" value="1"/>
</dbReference>
<comment type="pathway">
    <text evidence="11">Protein modification; protein ubiquitination.</text>
</comment>
<dbReference type="GO" id="GO:0005829">
    <property type="term" value="C:cytosol"/>
    <property type="evidence" value="ECO:0007669"/>
    <property type="project" value="UniProtKB-SubCell"/>
</dbReference>
<comment type="catalytic activity">
    <reaction evidence="1 11">
        <text>S-ubiquitinyl-[E2 ubiquitin-conjugating enzyme]-L-cysteine + [acceptor protein]-L-lysine = [E2 ubiquitin-conjugating enzyme]-L-cysteine + N(6)-ubiquitinyl-[acceptor protein]-L-lysine.</text>
        <dbReference type="EC" id="2.3.2.27"/>
    </reaction>
</comment>
<dbReference type="GO" id="GO:0008270">
    <property type="term" value="F:zinc ion binding"/>
    <property type="evidence" value="ECO:0007669"/>
    <property type="project" value="UniProtKB-UniRule"/>
</dbReference>
<dbReference type="SMART" id="SM00184">
    <property type="entry name" value="RING"/>
    <property type="match status" value="1"/>
</dbReference>
<dbReference type="GO" id="GO:0006511">
    <property type="term" value="P:ubiquitin-dependent protein catabolic process"/>
    <property type="evidence" value="ECO:0007669"/>
    <property type="project" value="UniProtKB-UniRule"/>
</dbReference>
<feature type="compositionally biased region" description="Polar residues" evidence="12">
    <location>
        <begin position="232"/>
        <end position="271"/>
    </location>
</feature>
<keyword evidence="4 11" id="KW-0808">Transferase</keyword>
<accession>A0ABD3W4F5</accession>
<dbReference type="InterPro" id="IPR037197">
    <property type="entry name" value="WWE_dom_sf"/>
</dbReference>
<dbReference type="Proteomes" id="UP001634394">
    <property type="component" value="Unassembled WGS sequence"/>
</dbReference>
<evidence type="ECO:0000256" key="10">
    <source>
        <dbReference type="PROSITE-ProRule" id="PRU00175"/>
    </source>
</evidence>
<dbReference type="SUPFAM" id="SSF57850">
    <property type="entry name" value="RING/U-box"/>
    <property type="match status" value="1"/>
</dbReference>
<dbReference type="PROSITE" id="PS00518">
    <property type="entry name" value="ZF_RING_1"/>
    <property type="match status" value="1"/>
</dbReference>
<dbReference type="InterPro" id="IPR033509">
    <property type="entry name" value="RNF146"/>
</dbReference>
<evidence type="ECO:0000256" key="11">
    <source>
        <dbReference type="RuleBase" id="RU367115"/>
    </source>
</evidence>
<dbReference type="PANTHER" id="PTHR13417">
    <property type="entry name" value="E3 UBIQUITIN-PROTEIN LIGASE RNF146"/>
    <property type="match status" value="1"/>
</dbReference>
<dbReference type="SMART" id="SM00678">
    <property type="entry name" value="WWE"/>
    <property type="match status" value="1"/>
</dbReference>
<evidence type="ECO:0000313" key="15">
    <source>
        <dbReference type="EMBL" id="KAL3868745.1"/>
    </source>
</evidence>
<keyword evidence="9 11" id="KW-0862">Zinc</keyword>
<evidence type="ECO:0000256" key="1">
    <source>
        <dbReference type="ARBA" id="ARBA00000900"/>
    </source>
</evidence>
<keyword evidence="16" id="KW-1185">Reference proteome</keyword>
<feature type="domain" description="WWE" evidence="14">
    <location>
        <begin position="139"/>
        <end position="215"/>
    </location>
</feature>
<evidence type="ECO:0000256" key="3">
    <source>
        <dbReference type="ARBA" id="ARBA00022490"/>
    </source>
</evidence>
<feature type="compositionally biased region" description="Low complexity" evidence="12">
    <location>
        <begin position="286"/>
        <end position="295"/>
    </location>
</feature>
<keyword evidence="8 11" id="KW-0833">Ubl conjugation pathway</keyword>
<dbReference type="PROSITE" id="PS50918">
    <property type="entry name" value="WWE"/>
    <property type="match status" value="1"/>
</dbReference>
<comment type="PTM">
    <text evidence="11">Ubiquitinated; autoubiquitinated.</text>
</comment>
<dbReference type="InterPro" id="IPR018123">
    <property type="entry name" value="WWE-dom_subgr"/>
</dbReference>
<dbReference type="PROSITE" id="PS50089">
    <property type="entry name" value="ZF_RING_2"/>
    <property type="match status" value="1"/>
</dbReference>
<evidence type="ECO:0000256" key="9">
    <source>
        <dbReference type="ARBA" id="ARBA00022833"/>
    </source>
</evidence>
<keyword evidence="6 11" id="KW-0479">Metal-binding</keyword>
<evidence type="ECO:0000256" key="4">
    <source>
        <dbReference type="ARBA" id="ARBA00022679"/>
    </source>
</evidence>
<dbReference type="AlphaFoldDB" id="A0ABD3W4F5"/>
<reference evidence="15 16" key="1">
    <citation type="submission" date="2024-11" db="EMBL/GenBank/DDBJ databases">
        <title>Chromosome-level genome assembly of the freshwater bivalve Anodonta woodiana.</title>
        <authorList>
            <person name="Chen X."/>
        </authorList>
    </citation>
    <scope>NUCLEOTIDE SEQUENCE [LARGE SCALE GENOMIC DNA]</scope>
    <source>
        <strain evidence="15">MN2024</strain>
        <tissue evidence="15">Gills</tissue>
    </source>
</reference>
<keyword evidence="3 11" id="KW-0963">Cytoplasm</keyword>
<feature type="domain" description="RING-type" evidence="13">
    <location>
        <begin position="85"/>
        <end position="123"/>
    </location>
</feature>
<keyword evidence="5" id="KW-0879">Wnt signaling pathway</keyword>
<dbReference type="InterPro" id="IPR013083">
    <property type="entry name" value="Znf_RING/FYVE/PHD"/>
</dbReference>
<comment type="domain">
    <text evidence="11">The WWE domain mediates non-covalent poly(ADP-ribose)-binding.</text>
</comment>
<dbReference type="GO" id="GO:0051865">
    <property type="term" value="P:protein autoubiquitination"/>
    <property type="evidence" value="ECO:0007669"/>
    <property type="project" value="UniProtKB-UniRule"/>
</dbReference>
<dbReference type="GO" id="GO:0016055">
    <property type="term" value="P:Wnt signaling pathway"/>
    <property type="evidence" value="ECO:0007669"/>
    <property type="project" value="UniProtKB-KW"/>
</dbReference>